<keyword evidence="6" id="KW-1185">Reference proteome</keyword>
<dbReference type="NCBIfam" id="TIGR01549">
    <property type="entry name" value="HAD-SF-IA-v1"/>
    <property type="match status" value="1"/>
</dbReference>
<dbReference type="SFLD" id="SFLDS00003">
    <property type="entry name" value="Haloacid_Dehalogenase"/>
    <property type="match status" value="1"/>
</dbReference>
<name>A0A6P1T182_9RHOB</name>
<comment type="similarity">
    <text evidence="3">Belongs to the HAD-like hydrolase superfamily. CbbY/CbbZ/Gph/YieH family.</text>
</comment>
<dbReference type="GO" id="GO:0005829">
    <property type="term" value="C:cytosol"/>
    <property type="evidence" value="ECO:0007669"/>
    <property type="project" value="TreeGrafter"/>
</dbReference>
<evidence type="ECO:0000313" key="6">
    <source>
        <dbReference type="Proteomes" id="UP000464495"/>
    </source>
</evidence>
<dbReference type="RefSeq" id="WP_161860863.1">
    <property type="nucleotide sequence ID" value="NZ_CP046620.1"/>
</dbReference>
<dbReference type="Gene3D" id="3.40.50.1000">
    <property type="entry name" value="HAD superfamily/HAD-like"/>
    <property type="match status" value="1"/>
</dbReference>
<dbReference type="InterPro" id="IPR006439">
    <property type="entry name" value="HAD-SF_hydro_IA"/>
</dbReference>
<proteinExistence type="inferred from homology"/>
<protein>
    <recommendedName>
        <fullName evidence="4">phosphoglycolate phosphatase</fullName>
        <ecNumber evidence="4">3.1.3.18</ecNumber>
    </recommendedName>
</protein>
<accession>A0A6P1T182</accession>
<evidence type="ECO:0000256" key="4">
    <source>
        <dbReference type="ARBA" id="ARBA00013078"/>
    </source>
</evidence>
<evidence type="ECO:0000256" key="1">
    <source>
        <dbReference type="ARBA" id="ARBA00000830"/>
    </source>
</evidence>
<dbReference type="KEGG" id="amaq:GO499_03340"/>
<dbReference type="InterPro" id="IPR023214">
    <property type="entry name" value="HAD_sf"/>
</dbReference>
<comment type="catalytic activity">
    <reaction evidence="1">
        <text>2-phosphoglycolate + H2O = glycolate + phosphate</text>
        <dbReference type="Rhea" id="RHEA:14369"/>
        <dbReference type="ChEBI" id="CHEBI:15377"/>
        <dbReference type="ChEBI" id="CHEBI:29805"/>
        <dbReference type="ChEBI" id="CHEBI:43474"/>
        <dbReference type="ChEBI" id="CHEBI:58033"/>
        <dbReference type="EC" id="3.1.3.18"/>
    </reaction>
</comment>
<dbReference type="InterPro" id="IPR041492">
    <property type="entry name" value="HAD_2"/>
</dbReference>
<reference evidence="5 6" key="1">
    <citation type="submission" date="2019-12" db="EMBL/GenBank/DDBJ databases">
        <title>Complete genome sequence of Algicella marina strain 9Alg 56(T) isolated from the red alga Tichocarpus crinitus.</title>
        <authorList>
            <person name="Kim S.-G."/>
            <person name="Nedashkovskaya O.I."/>
        </authorList>
    </citation>
    <scope>NUCLEOTIDE SEQUENCE [LARGE SCALE GENOMIC DNA]</scope>
    <source>
        <strain evidence="5 6">9Alg 56</strain>
    </source>
</reference>
<dbReference type="SFLD" id="SFLDG01129">
    <property type="entry name" value="C1.5:_HAD__Beta-PGM__Phosphata"/>
    <property type="match status" value="1"/>
</dbReference>
<dbReference type="Pfam" id="PF13419">
    <property type="entry name" value="HAD_2"/>
    <property type="match status" value="1"/>
</dbReference>
<evidence type="ECO:0000256" key="3">
    <source>
        <dbReference type="ARBA" id="ARBA00006171"/>
    </source>
</evidence>
<sequence>MARLIFDLDGTLVHSLPALCHAGNNLLAEIGRSPVTEAEYAAFVGRGMRAQVQDLLSATGGIPSEGVELHLRRFLDLYAADPVSGCTAFPGVLDTLAQLSLGHAIGIATQKLEAPAWHLLNATGIGKFVTALTGGDTLDVLKPDPAMLLHTADRMGAGPILFIGDSEVDRATADNAGVPFLLYEGGYRKASVAALAPDASFSHYDILPGLVAELLGVSA</sequence>
<dbReference type="EC" id="3.1.3.18" evidence="4"/>
<evidence type="ECO:0000256" key="2">
    <source>
        <dbReference type="ARBA" id="ARBA00004818"/>
    </source>
</evidence>
<dbReference type="InterPro" id="IPR023198">
    <property type="entry name" value="PGP-like_dom2"/>
</dbReference>
<dbReference type="Proteomes" id="UP000464495">
    <property type="component" value="Chromosome"/>
</dbReference>
<dbReference type="InterPro" id="IPR036412">
    <property type="entry name" value="HAD-like_sf"/>
</dbReference>
<dbReference type="Gene3D" id="1.10.150.240">
    <property type="entry name" value="Putative phosphatase, domain 2"/>
    <property type="match status" value="1"/>
</dbReference>
<evidence type="ECO:0000313" key="5">
    <source>
        <dbReference type="EMBL" id="QHQ34292.1"/>
    </source>
</evidence>
<dbReference type="GO" id="GO:0008967">
    <property type="term" value="F:phosphoglycolate phosphatase activity"/>
    <property type="evidence" value="ECO:0007669"/>
    <property type="project" value="UniProtKB-EC"/>
</dbReference>
<dbReference type="GO" id="GO:0006281">
    <property type="term" value="P:DNA repair"/>
    <property type="evidence" value="ECO:0007669"/>
    <property type="project" value="TreeGrafter"/>
</dbReference>
<keyword evidence="5" id="KW-0378">Hydrolase</keyword>
<dbReference type="PANTHER" id="PTHR43434:SF1">
    <property type="entry name" value="PHOSPHOGLYCOLATE PHOSPHATASE"/>
    <property type="match status" value="1"/>
</dbReference>
<dbReference type="SUPFAM" id="SSF56784">
    <property type="entry name" value="HAD-like"/>
    <property type="match status" value="1"/>
</dbReference>
<comment type="pathway">
    <text evidence="2">Organic acid metabolism; glycolate biosynthesis; glycolate from 2-phosphoglycolate: step 1/1.</text>
</comment>
<dbReference type="EMBL" id="CP046620">
    <property type="protein sequence ID" value="QHQ34292.1"/>
    <property type="molecule type" value="Genomic_DNA"/>
</dbReference>
<dbReference type="PANTHER" id="PTHR43434">
    <property type="entry name" value="PHOSPHOGLYCOLATE PHOSPHATASE"/>
    <property type="match status" value="1"/>
</dbReference>
<gene>
    <name evidence="5" type="ORF">GO499_03340</name>
</gene>
<organism evidence="5 6">
    <name type="scientific">Algicella marina</name>
    <dbReference type="NCBI Taxonomy" id="2683284"/>
    <lineage>
        <taxon>Bacteria</taxon>
        <taxon>Pseudomonadati</taxon>
        <taxon>Pseudomonadota</taxon>
        <taxon>Alphaproteobacteria</taxon>
        <taxon>Rhodobacterales</taxon>
        <taxon>Paracoccaceae</taxon>
        <taxon>Algicella</taxon>
    </lineage>
</organism>
<dbReference type="AlphaFoldDB" id="A0A6P1T182"/>
<dbReference type="InterPro" id="IPR050155">
    <property type="entry name" value="HAD-like_hydrolase_sf"/>
</dbReference>